<keyword evidence="3" id="KW-1185">Reference proteome</keyword>
<proteinExistence type="predicted"/>
<evidence type="ECO:0000313" key="3">
    <source>
        <dbReference type="Proteomes" id="UP001190700"/>
    </source>
</evidence>
<feature type="region of interest" description="Disordered" evidence="1">
    <location>
        <begin position="16"/>
        <end position="56"/>
    </location>
</feature>
<dbReference type="AlphaFoldDB" id="A0AAE0C276"/>
<evidence type="ECO:0000313" key="2">
    <source>
        <dbReference type="EMBL" id="KAK3247126.1"/>
    </source>
</evidence>
<reference evidence="2 3" key="1">
    <citation type="journal article" date="2015" name="Genome Biol. Evol.">
        <title>Comparative Genomics of a Bacterivorous Green Alga Reveals Evolutionary Causalities and Consequences of Phago-Mixotrophic Mode of Nutrition.</title>
        <authorList>
            <person name="Burns J.A."/>
            <person name="Paasch A."/>
            <person name="Narechania A."/>
            <person name="Kim E."/>
        </authorList>
    </citation>
    <scope>NUCLEOTIDE SEQUENCE [LARGE SCALE GENOMIC DNA]</scope>
    <source>
        <strain evidence="2 3">PLY_AMNH</strain>
    </source>
</reference>
<protein>
    <submittedName>
        <fullName evidence="2">Uncharacterized protein</fullName>
    </submittedName>
</protein>
<dbReference type="EMBL" id="LGRX02029197">
    <property type="protein sequence ID" value="KAK3247126.1"/>
    <property type="molecule type" value="Genomic_DNA"/>
</dbReference>
<evidence type="ECO:0000256" key="1">
    <source>
        <dbReference type="SAM" id="MobiDB-lite"/>
    </source>
</evidence>
<gene>
    <name evidence="2" type="ORF">CYMTET_43352</name>
</gene>
<accession>A0AAE0C276</accession>
<name>A0AAE0C276_9CHLO</name>
<organism evidence="2 3">
    <name type="scientific">Cymbomonas tetramitiformis</name>
    <dbReference type="NCBI Taxonomy" id="36881"/>
    <lineage>
        <taxon>Eukaryota</taxon>
        <taxon>Viridiplantae</taxon>
        <taxon>Chlorophyta</taxon>
        <taxon>Pyramimonadophyceae</taxon>
        <taxon>Pyramimonadales</taxon>
        <taxon>Pyramimonadaceae</taxon>
        <taxon>Cymbomonas</taxon>
    </lineage>
</organism>
<comment type="caution">
    <text evidence="2">The sequence shown here is derived from an EMBL/GenBank/DDBJ whole genome shotgun (WGS) entry which is preliminary data.</text>
</comment>
<sequence length="263" mass="30080">MLHPHDVQEMCSQSIIYSEDMQDDAVSSRPRNRDGAGPANEDAADAPDADRPANRAMQDEFQANDDLDEVEHTRAPNDPPPFCPTLRYDHGATSRCVACIYAQRQGVAQNNRDDETIDQREQRAVFDEMLALINENYQRGTSNHQLVDMIHAFYEREVRPYWDCGEWDKPAIWEHILHHMGDDRIQCAEIRSALLLQIQALRDVVWVKRGGGERPGQHTPDHKSLRLMNELIKTHNSLVESAARRHQQSLQQQQRAVNAGGQM</sequence>
<dbReference type="Proteomes" id="UP001190700">
    <property type="component" value="Unassembled WGS sequence"/>
</dbReference>